<name>A0AAU7M047_9BURK</name>
<dbReference type="RefSeq" id="WP_349283336.1">
    <property type="nucleotide sequence ID" value="NZ_CP157679.1"/>
</dbReference>
<dbReference type="SUPFAM" id="SSF103025">
    <property type="entry name" value="Folate-binding domain"/>
    <property type="match status" value="1"/>
</dbReference>
<dbReference type="EMBL" id="CP157679">
    <property type="protein sequence ID" value="XBP73255.1"/>
    <property type="molecule type" value="Genomic_DNA"/>
</dbReference>
<dbReference type="Pfam" id="PF04268">
    <property type="entry name" value="SoxG"/>
    <property type="match status" value="1"/>
</dbReference>
<dbReference type="InterPro" id="IPR007375">
    <property type="entry name" value="SoxG"/>
</dbReference>
<reference evidence="1" key="1">
    <citation type="submission" date="2024-05" db="EMBL/GenBank/DDBJ databases">
        <authorList>
            <person name="Bunk B."/>
            <person name="Swiderski J."/>
            <person name="Sproer C."/>
            <person name="Thiel V."/>
        </authorList>
    </citation>
    <scope>NUCLEOTIDE SEQUENCE</scope>
    <source>
        <strain evidence="1">DSM 17735</strain>
        <plasmid evidence="1">p4</plasmid>
    </source>
</reference>
<evidence type="ECO:0000313" key="1">
    <source>
        <dbReference type="EMBL" id="XBP73255.1"/>
    </source>
</evidence>
<organism evidence="1">
    <name type="scientific">Polaromonas hydrogenivorans</name>
    <dbReference type="NCBI Taxonomy" id="335476"/>
    <lineage>
        <taxon>Bacteria</taxon>
        <taxon>Pseudomonadati</taxon>
        <taxon>Pseudomonadota</taxon>
        <taxon>Betaproteobacteria</taxon>
        <taxon>Burkholderiales</taxon>
        <taxon>Comamonadaceae</taxon>
        <taxon>Polaromonas</taxon>
    </lineage>
</organism>
<geneLocation type="plasmid" evidence="1">
    <name>p4</name>
</geneLocation>
<keyword evidence="1" id="KW-0614">Plasmid</keyword>
<dbReference type="Gene3D" id="3.30.70.1520">
    <property type="entry name" value="Heterotetrameric sarcosine oxidase"/>
    <property type="match status" value="1"/>
</dbReference>
<proteinExistence type="predicted"/>
<protein>
    <submittedName>
        <fullName evidence="1">Sarcosine oxidase subunit gamma family protein</fullName>
    </submittedName>
</protein>
<sequence>MSILNLRGNAEDPAFRNAVLRALKLELPVQPCSSVADHLYRLVWVGPDDWFVVGPKDQASAIEATLRGELAGTHHAVTDVSGGYTVLHLSGRPVREVLAQGCPLDLHPRVFKPGSSAGSLFFKASMWLWQTDVAPTYEVLVRSSFMGYFWLMLERSTQECGLVTRRFQ</sequence>
<dbReference type="InterPro" id="IPR027266">
    <property type="entry name" value="TrmE/GcvT-like"/>
</dbReference>
<dbReference type="AlphaFoldDB" id="A0AAU7M047"/>
<accession>A0AAU7M047</accession>
<gene>
    <name evidence="1" type="ORF">ABLV49_25205</name>
</gene>
<dbReference type="Gene3D" id="3.30.1360.120">
    <property type="entry name" value="Probable tRNA modification gtpase trme, domain 1"/>
    <property type="match status" value="1"/>
</dbReference>